<dbReference type="GO" id="GO:0031515">
    <property type="term" value="C:tRNA (m1A) methyltransferase complex"/>
    <property type="evidence" value="ECO:0007669"/>
    <property type="project" value="UniProtKB-UniRule"/>
</dbReference>
<keyword evidence="2 5" id="KW-0808">Transferase</keyword>
<keyword evidence="4 5" id="KW-0819">tRNA processing</keyword>
<name>A0AA86MWN5_9BACT</name>
<sequence>MLTLQSGDRIHLVDRKARHYALTLKAGETFQLSGETITHDAIIGRPDGSLVTLARGRRMLAVRPTLGEYVLKMPRGAQVIYPKDLAMITIWADIYPGAKVLEAGTGSGALTMALLRAVGHRGSVVTYEAREDFARTAAANIQRYMGEVPNLRQERRDVYEGIVLHPEEDQFDRLVLDLPEPWRVVPHAVSALRSGGVYLSYVPTVPQVMQTVEALERAAVFGMIQTFETLLRTWNIQGRSVRPDHRMVAHSGFITVARKVEALLEARTGAAGSSDPDQLEADEAATMNQDDEGDQEGEDEP</sequence>
<feature type="region of interest" description="Disordered" evidence="7">
    <location>
        <begin position="267"/>
        <end position="301"/>
    </location>
</feature>
<evidence type="ECO:0000313" key="10">
    <source>
        <dbReference type="Proteomes" id="UP001179121"/>
    </source>
</evidence>
<dbReference type="InterPro" id="IPR049470">
    <property type="entry name" value="TRM61_C"/>
</dbReference>
<comment type="catalytic activity">
    <reaction evidence="5">
        <text>adenosine(58) in tRNA + S-adenosyl-L-methionine = N(1)-methyladenosine(58) in tRNA + S-adenosyl-L-homocysteine + H(+)</text>
        <dbReference type="Rhea" id="RHEA:43152"/>
        <dbReference type="Rhea" id="RHEA-COMP:10365"/>
        <dbReference type="Rhea" id="RHEA-COMP:10366"/>
        <dbReference type="ChEBI" id="CHEBI:15378"/>
        <dbReference type="ChEBI" id="CHEBI:57856"/>
        <dbReference type="ChEBI" id="CHEBI:59789"/>
        <dbReference type="ChEBI" id="CHEBI:74411"/>
        <dbReference type="ChEBI" id="CHEBI:74491"/>
        <dbReference type="EC" id="2.1.1.220"/>
    </reaction>
</comment>
<dbReference type="PROSITE" id="PS51620">
    <property type="entry name" value="SAM_TRM61"/>
    <property type="match status" value="1"/>
</dbReference>
<dbReference type="GO" id="GO:0160107">
    <property type="term" value="F:tRNA (adenine(58)-N1)-methyltransferase activity"/>
    <property type="evidence" value="ECO:0007669"/>
    <property type="project" value="UniProtKB-EC"/>
</dbReference>
<dbReference type="AlphaFoldDB" id="A0AA86MWN5"/>
<dbReference type="Gene3D" id="3.40.50.150">
    <property type="entry name" value="Vaccinia Virus protein VP39"/>
    <property type="match status" value="1"/>
</dbReference>
<evidence type="ECO:0000259" key="8">
    <source>
        <dbReference type="Pfam" id="PF08704"/>
    </source>
</evidence>
<feature type="binding site" evidence="6">
    <location>
        <position position="177"/>
    </location>
    <ligand>
        <name>S-adenosyl-L-methionine</name>
        <dbReference type="ChEBI" id="CHEBI:59789"/>
    </ligand>
</feature>
<dbReference type="CDD" id="cd02440">
    <property type="entry name" value="AdoMet_MTases"/>
    <property type="match status" value="1"/>
</dbReference>
<accession>A0AA86MWN5</accession>
<organism evidence="9 10">
    <name type="scientific">Nitrospira tepida</name>
    <dbReference type="NCBI Taxonomy" id="2973512"/>
    <lineage>
        <taxon>Bacteria</taxon>
        <taxon>Pseudomonadati</taxon>
        <taxon>Nitrospirota</taxon>
        <taxon>Nitrospiria</taxon>
        <taxon>Nitrospirales</taxon>
        <taxon>Nitrospiraceae</taxon>
        <taxon>Nitrospira</taxon>
    </lineage>
</organism>
<dbReference type="Proteomes" id="UP001179121">
    <property type="component" value="Chromosome"/>
</dbReference>
<gene>
    <name evidence="9" type="ORF">DNFV4_00662</name>
</gene>
<dbReference type="EC" id="2.1.1.220" evidence="5"/>
<dbReference type="PANTHER" id="PTHR12133">
    <property type="entry name" value="TRNA (ADENINE(58)-N(1))-METHYLTRANSFERASE"/>
    <property type="match status" value="1"/>
</dbReference>
<dbReference type="KEGG" id="nti:DNFV4_00662"/>
<comment type="similarity">
    <text evidence="5">Belongs to the class I-like SAM-binding methyltransferase superfamily. TRM61 family.</text>
</comment>
<keyword evidence="1 5" id="KW-0489">Methyltransferase</keyword>
<dbReference type="InterPro" id="IPR029063">
    <property type="entry name" value="SAM-dependent_MTases_sf"/>
</dbReference>
<proteinExistence type="inferred from homology"/>
<feature type="binding site" evidence="6">
    <location>
        <position position="128"/>
    </location>
    <ligand>
        <name>S-adenosyl-L-methionine</name>
        <dbReference type="ChEBI" id="CHEBI:59789"/>
    </ligand>
</feature>
<dbReference type="PIRSF" id="PIRSF017269">
    <property type="entry name" value="GCD14"/>
    <property type="match status" value="1"/>
</dbReference>
<dbReference type="RefSeq" id="WP_289267233.1">
    <property type="nucleotide sequence ID" value="NZ_OX365700.1"/>
</dbReference>
<dbReference type="GO" id="GO:0030488">
    <property type="term" value="P:tRNA methylation"/>
    <property type="evidence" value="ECO:0007669"/>
    <property type="project" value="InterPro"/>
</dbReference>
<dbReference type="InterPro" id="IPR014816">
    <property type="entry name" value="tRNA_MeTrfase_Gcd14"/>
</dbReference>
<evidence type="ECO:0000256" key="3">
    <source>
        <dbReference type="ARBA" id="ARBA00022691"/>
    </source>
</evidence>
<evidence type="ECO:0000256" key="1">
    <source>
        <dbReference type="ARBA" id="ARBA00022603"/>
    </source>
</evidence>
<dbReference type="PANTHER" id="PTHR12133:SF1">
    <property type="entry name" value="TRNA (ADENINE(58)-N(1))-METHYLTRANSFERASE, MITOCHONDRIAL"/>
    <property type="match status" value="1"/>
</dbReference>
<protein>
    <recommendedName>
        <fullName evidence="5">tRNA (adenine(58)-N(1))-methyltransferase TrmI</fullName>
        <ecNumber evidence="5">2.1.1.220</ecNumber>
    </recommendedName>
</protein>
<comment type="function">
    <text evidence="5">Catalyzes the S-adenosyl-L-methionine-dependent formation of N(1)-methyladenine at position 58 (m1A58) in tRNA.</text>
</comment>
<reference evidence="9" key="1">
    <citation type="submission" date="2022-10" db="EMBL/GenBank/DDBJ databases">
        <authorList>
            <person name="Koch H."/>
        </authorList>
    </citation>
    <scope>NUCLEOTIDE SEQUENCE</scope>
    <source>
        <strain evidence="9">DNF</strain>
    </source>
</reference>
<keyword evidence="10" id="KW-1185">Reference proteome</keyword>
<evidence type="ECO:0000256" key="6">
    <source>
        <dbReference type="PIRSR" id="PIRSR017269-1"/>
    </source>
</evidence>
<evidence type="ECO:0000256" key="4">
    <source>
        <dbReference type="ARBA" id="ARBA00022694"/>
    </source>
</evidence>
<feature type="compositionally biased region" description="Acidic residues" evidence="7">
    <location>
        <begin position="277"/>
        <end position="301"/>
    </location>
</feature>
<dbReference type="Gene3D" id="3.10.330.20">
    <property type="match status" value="1"/>
</dbReference>
<evidence type="ECO:0000256" key="2">
    <source>
        <dbReference type="ARBA" id="ARBA00022679"/>
    </source>
</evidence>
<dbReference type="SUPFAM" id="SSF53335">
    <property type="entry name" value="S-adenosyl-L-methionine-dependent methyltransferases"/>
    <property type="match status" value="1"/>
</dbReference>
<feature type="domain" description="tRNA (adenine(58)-N(1))-methyltransferase catalytic subunit TRM61 C-terminal" evidence="8">
    <location>
        <begin position="64"/>
        <end position="241"/>
    </location>
</feature>
<dbReference type="Pfam" id="PF08704">
    <property type="entry name" value="GCD14"/>
    <property type="match status" value="1"/>
</dbReference>
<evidence type="ECO:0000313" key="9">
    <source>
        <dbReference type="EMBL" id="CAI4030235.1"/>
    </source>
</evidence>
<keyword evidence="3 5" id="KW-0949">S-adenosyl-L-methionine</keyword>
<feature type="binding site" evidence="6">
    <location>
        <begin position="107"/>
        <end position="110"/>
    </location>
    <ligand>
        <name>S-adenosyl-L-methionine</name>
        <dbReference type="ChEBI" id="CHEBI:59789"/>
    </ligand>
</feature>
<evidence type="ECO:0000256" key="5">
    <source>
        <dbReference type="PIRNR" id="PIRNR017269"/>
    </source>
</evidence>
<dbReference type="Pfam" id="PF14801">
    <property type="entry name" value="TrmI-like_N"/>
    <property type="match status" value="1"/>
</dbReference>
<comment type="subunit">
    <text evidence="5">Homotetramer composed of a dimer of dimers.</text>
</comment>
<dbReference type="EMBL" id="OX365700">
    <property type="protein sequence ID" value="CAI4030235.1"/>
    <property type="molecule type" value="Genomic_DNA"/>
</dbReference>
<feature type="binding site" evidence="6">
    <location>
        <position position="157"/>
    </location>
    <ligand>
        <name>S-adenosyl-L-methionine</name>
        <dbReference type="ChEBI" id="CHEBI:59789"/>
    </ligand>
</feature>
<evidence type="ECO:0000256" key="7">
    <source>
        <dbReference type="SAM" id="MobiDB-lite"/>
    </source>
</evidence>